<dbReference type="EnsemblPlants" id="PGSC0003DMT400069220">
    <property type="protein sequence ID" value="PGSC0003DMT400069220"/>
    <property type="gene ID" value="PGSC0003DMG402026923"/>
</dbReference>
<evidence type="ECO:0000256" key="1">
    <source>
        <dbReference type="SAM" id="Phobius"/>
    </source>
</evidence>
<sequence>MAEDPSSIKVFGALIMEQSLGQRKEATDILALSEFTIALCHILLYFPLLNACTTNNYFI</sequence>
<name>M1CK43_SOLTU</name>
<dbReference type="HOGENOM" id="CLU_2965522_0_0_1"/>
<protein>
    <submittedName>
        <fullName evidence="2">Oxidoreductase, 2OG-Fe oxygenase family protein</fullName>
    </submittedName>
</protein>
<keyword evidence="1" id="KW-0812">Transmembrane</keyword>
<evidence type="ECO:0000313" key="3">
    <source>
        <dbReference type="Proteomes" id="UP000011115"/>
    </source>
</evidence>
<organism evidence="2 3">
    <name type="scientific">Solanum tuberosum</name>
    <name type="common">Potato</name>
    <dbReference type="NCBI Taxonomy" id="4113"/>
    <lineage>
        <taxon>Eukaryota</taxon>
        <taxon>Viridiplantae</taxon>
        <taxon>Streptophyta</taxon>
        <taxon>Embryophyta</taxon>
        <taxon>Tracheophyta</taxon>
        <taxon>Spermatophyta</taxon>
        <taxon>Magnoliopsida</taxon>
        <taxon>eudicotyledons</taxon>
        <taxon>Gunneridae</taxon>
        <taxon>Pentapetalae</taxon>
        <taxon>asterids</taxon>
        <taxon>lamiids</taxon>
        <taxon>Solanales</taxon>
        <taxon>Solanaceae</taxon>
        <taxon>Solanoideae</taxon>
        <taxon>Solaneae</taxon>
        <taxon>Solanum</taxon>
    </lineage>
</organism>
<dbReference type="AlphaFoldDB" id="M1CK43"/>
<accession>M1CK43</accession>
<dbReference type="Gramene" id="PGSC0003DMT400069220">
    <property type="protein sequence ID" value="PGSC0003DMT400069220"/>
    <property type="gene ID" value="PGSC0003DMG402026923"/>
</dbReference>
<keyword evidence="1" id="KW-0472">Membrane</keyword>
<proteinExistence type="predicted"/>
<dbReference type="PaxDb" id="4113-PGSC0003DMT400069220"/>
<evidence type="ECO:0000313" key="2">
    <source>
        <dbReference type="EnsemblPlants" id="PGSC0003DMT400069220"/>
    </source>
</evidence>
<feature type="transmembrane region" description="Helical" evidence="1">
    <location>
        <begin position="29"/>
        <end position="48"/>
    </location>
</feature>
<reference evidence="3" key="1">
    <citation type="journal article" date="2011" name="Nature">
        <title>Genome sequence and analysis of the tuber crop potato.</title>
        <authorList>
            <consortium name="The Potato Genome Sequencing Consortium"/>
        </authorList>
    </citation>
    <scope>NUCLEOTIDE SEQUENCE [LARGE SCALE GENOMIC DNA]</scope>
    <source>
        <strain evidence="3">cv. DM1-3 516 R44</strain>
    </source>
</reference>
<dbReference type="Proteomes" id="UP000011115">
    <property type="component" value="Unassembled WGS sequence"/>
</dbReference>
<dbReference type="InParanoid" id="M1CK43"/>
<keyword evidence="1" id="KW-1133">Transmembrane helix</keyword>
<keyword evidence="3" id="KW-1185">Reference proteome</keyword>
<reference evidence="2" key="2">
    <citation type="submission" date="2015-06" db="UniProtKB">
        <authorList>
            <consortium name="EnsemblPlants"/>
        </authorList>
    </citation>
    <scope>IDENTIFICATION</scope>
    <source>
        <strain evidence="2">DM1-3 516 R44</strain>
    </source>
</reference>